<evidence type="ECO:0000313" key="1">
    <source>
        <dbReference type="EMBL" id="OMO53307.1"/>
    </source>
</evidence>
<keyword evidence="1" id="KW-0675">Receptor</keyword>
<comment type="caution">
    <text evidence="1">The sequence shown here is derived from an EMBL/GenBank/DDBJ whole genome shotgun (WGS) entry which is preliminary data.</text>
</comment>
<organism evidence="1 2">
    <name type="scientific">Corchorus capsularis</name>
    <name type="common">Jute</name>
    <dbReference type="NCBI Taxonomy" id="210143"/>
    <lineage>
        <taxon>Eukaryota</taxon>
        <taxon>Viridiplantae</taxon>
        <taxon>Streptophyta</taxon>
        <taxon>Embryophyta</taxon>
        <taxon>Tracheophyta</taxon>
        <taxon>Spermatophyta</taxon>
        <taxon>Magnoliopsida</taxon>
        <taxon>eudicotyledons</taxon>
        <taxon>Gunneridae</taxon>
        <taxon>Pentapetalae</taxon>
        <taxon>rosids</taxon>
        <taxon>malvids</taxon>
        <taxon>Malvales</taxon>
        <taxon>Malvaceae</taxon>
        <taxon>Grewioideae</taxon>
        <taxon>Apeibeae</taxon>
        <taxon>Corchorus</taxon>
    </lineage>
</organism>
<name>A0A1R3G5H6_COCAP</name>
<dbReference type="AlphaFoldDB" id="A0A1R3G5H6"/>
<dbReference type="Gramene" id="OMO53307">
    <property type="protein sequence ID" value="OMO53307"/>
    <property type="gene ID" value="CCACVL1_28736"/>
</dbReference>
<proteinExistence type="predicted"/>
<accession>A0A1R3G5H6</accession>
<reference evidence="1 2" key="1">
    <citation type="submission" date="2013-09" db="EMBL/GenBank/DDBJ databases">
        <title>Corchorus capsularis genome sequencing.</title>
        <authorList>
            <person name="Alam M."/>
            <person name="Haque M.S."/>
            <person name="Islam M.S."/>
            <person name="Emdad E.M."/>
            <person name="Islam M.M."/>
            <person name="Ahmed B."/>
            <person name="Halim A."/>
            <person name="Hossen Q.M.M."/>
            <person name="Hossain M.Z."/>
            <person name="Ahmed R."/>
            <person name="Khan M.M."/>
            <person name="Islam R."/>
            <person name="Rashid M.M."/>
            <person name="Khan S.A."/>
            <person name="Rahman M.S."/>
            <person name="Alam M."/>
        </authorList>
    </citation>
    <scope>NUCLEOTIDE SEQUENCE [LARGE SCALE GENOMIC DNA]</scope>
    <source>
        <strain evidence="2">cv. CVL-1</strain>
        <tissue evidence="1">Whole seedling</tissue>
    </source>
</reference>
<dbReference type="Gene3D" id="3.30.200.20">
    <property type="entry name" value="Phosphorylase Kinase, domain 1"/>
    <property type="match status" value="1"/>
</dbReference>
<dbReference type="STRING" id="210143.A0A1R3G5H6"/>
<dbReference type="OrthoDB" id="4062651at2759"/>
<dbReference type="Proteomes" id="UP000188268">
    <property type="component" value="Unassembled WGS sequence"/>
</dbReference>
<sequence>MWLISSTPHDIIEEGLGDSIYRVRSQKKSHTNNNSSGQVILTKPTTRQTFPFILLLLHSSFLTPISRTTVTCLLPLRLNLDLDPRYSCGSAQSLMGFFAKFCACIQNRLKAARTGSGGEDDSDDGLETQGLFFDLPALQIATNFFSDLNLLGHGGFGPVYKPSQEVQAKRRQQWPSSGVILCRM</sequence>
<keyword evidence="2" id="KW-1185">Reference proteome</keyword>
<gene>
    <name evidence="1" type="ORF">CCACVL1_28736</name>
</gene>
<protein>
    <submittedName>
        <fullName evidence="1">Cysteine-rich receptor-like protein kinase 6-like protein</fullName>
    </submittedName>
</protein>
<keyword evidence="1" id="KW-0808">Transferase</keyword>
<dbReference type="EMBL" id="AWWV01015213">
    <property type="protein sequence ID" value="OMO53307.1"/>
    <property type="molecule type" value="Genomic_DNA"/>
</dbReference>
<evidence type="ECO:0000313" key="2">
    <source>
        <dbReference type="Proteomes" id="UP000188268"/>
    </source>
</evidence>
<keyword evidence="1" id="KW-0418">Kinase</keyword>
<dbReference type="GO" id="GO:0016301">
    <property type="term" value="F:kinase activity"/>
    <property type="evidence" value="ECO:0007669"/>
    <property type="project" value="UniProtKB-KW"/>
</dbReference>